<evidence type="ECO:0000313" key="3">
    <source>
        <dbReference type="Proteomes" id="UP000887013"/>
    </source>
</evidence>
<dbReference type="EMBL" id="BMAW01032472">
    <property type="protein sequence ID" value="GFU25692.1"/>
    <property type="molecule type" value="Genomic_DNA"/>
</dbReference>
<accession>A0A8X6QLN0</accession>
<feature type="compositionally biased region" description="Pro residues" evidence="1">
    <location>
        <begin position="50"/>
        <end position="63"/>
    </location>
</feature>
<dbReference type="AlphaFoldDB" id="A0A8X6QLN0"/>
<feature type="region of interest" description="Disordered" evidence="1">
    <location>
        <begin position="46"/>
        <end position="86"/>
    </location>
</feature>
<gene>
    <name evidence="2" type="ORF">NPIL_258601</name>
</gene>
<protein>
    <submittedName>
        <fullName evidence="2">Uncharacterized protein</fullName>
    </submittedName>
</protein>
<sequence>MLRKNLKHLSSNKALALPVDNFSGCLFSTKSETSCHLPRISLISREVSPPARPPPHCSIPSLPPSGKSVTPSAPPSRSGIDSNGRSDDVAKIMSLWDKDQLPHSNELFDLNKAIEVHTFGHSNEILLLFI</sequence>
<evidence type="ECO:0000313" key="2">
    <source>
        <dbReference type="EMBL" id="GFU25692.1"/>
    </source>
</evidence>
<reference evidence="2" key="1">
    <citation type="submission" date="2020-08" db="EMBL/GenBank/DDBJ databases">
        <title>Multicomponent nature underlies the extraordinary mechanical properties of spider dragline silk.</title>
        <authorList>
            <person name="Kono N."/>
            <person name="Nakamura H."/>
            <person name="Mori M."/>
            <person name="Yoshida Y."/>
            <person name="Ohtoshi R."/>
            <person name="Malay A.D."/>
            <person name="Moran D.A.P."/>
            <person name="Tomita M."/>
            <person name="Numata K."/>
            <person name="Arakawa K."/>
        </authorList>
    </citation>
    <scope>NUCLEOTIDE SEQUENCE</scope>
</reference>
<comment type="caution">
    <text evidence="2">The sequence shown here is derived from an EMBL/GenBank/DDBJ whole genome shotgun (WGS) entry which is preliminary data.</text>
</comment>
<organism evidence="2 3">
    <name type="scientific">Nephila pilipes</name>
    <name type="common">Giant wood spider</name>
    <name type="synonym">Nephila maculata</name>
    <dbReference type="NCBI Taxonomy" id="299642"/>
    <lineage>
        <taxon>Eukaryota</taxon>
        <taxon>Metazoa</taxon>
        <taxon>Ecdysozoa</taxon>
        <taxon>Arthropoda</taxon>
        <taxon>Chelicerata</taxon>
        <taxon>Arachnida</taxon>
        <taxon>Araneae</taxon>
        <taxon>Araneomorphae</taxon>
        <taxon>Entelegynae</taxon>
        <taxon>Araneoidea</taxon>
        <taxon>Nephilidae</taxon>
        <taxon>Nephila</taxon>
    </lineage>
</organism>
<keyword evidence="3" id="KW-1185">Reference proteome</keyword>
<evidence type="ECO:0000256" key="1">
    <source>
        <dbReference type="SAM" id="MobiDB-lite"/>
    </source>
</evidence>
<name>A0A8X6QLN0_NEPPI</name>
<proteinExistence type="predicted"/>
<dbReference type="Proteomes" id="UP000887013">
    <property type="component" value="Unassembled WGS sequence"/>
</dbReference>